<accession>A0A368PJZ4</accession>
<dbReference type="EMBL" id="CM003528">
    <property type="protein sequence ID" value="RCV05969.1"/>
    <property type="molecule type" value="Genomic_DNA"/>
</dbReference>
<evidence type="ECO:0000256" key="1">
    <source>
        <dbReference type="SAM" id="MobiDB-lite"/>
    </source>
</evidence>
<gene>
    <name evidence="2" type="ORF">SETIT_1G125400v2</name>
</gene>
<protein>
    <submittedName>
        <fullName evidence="2">Uncharacterized protein</fullName>
    </submittedName>
</protein>
<sequence>MASLQLPSPVHWISIWQGLAPPATRLHPRRHLHSPEHAVALRDYESEPWRGHRWRAACCSQHSVHHRQSPEHAARPRRSPPTLRIGPLAGAPPAPRGRRPSGQPRDGGAVAGGCGGGGGRIGGGTMAAECGEAEGGPRRRRSGGRSVARPEAAGIASRPPRYNPTSPIYTRNRGLKTRDADTGNVSN</sequence>
<name>A0A368PJZ4_SETIT</name>
<feature type="region of interest" description="Disordered" evidence="1">
    <location>
        <begin position="63"/>
        <end position="187"/>
    </location>
</feature>
<dbReference type="AlphaFoldDB" id="A0A368PJZ4"/>
<reference evidence="2" key="2">
    <citation type="submission" date="2015-07" db="EMBL/GenBank/DDBJ databases">
        <authorList>
            <person name="Noorani M."/>
        </authorList>
    </citation>
    <scope>NUCLEOTIDE SEQUENCE</scope>
    <source>
        <strain evidence="2">Yugu1</strain>
    </source>
</reference>
<evidence type="ECO:0000313" key="2">
    <source>
        <dbReference type="EMBL" id="RCV05969.1"/>
    </source>
</evidence>
<reference evidence="2" key="1">
    <citation type="journal article" date="2012" name="Nat. Biotechnol.">
        <title>Reference genome sequence of the model plant Setaria.</title>
        <authorList>
            <person name="Bennetzen J.L."/>
            <person name="Schmutz J."/>
            <person name="Wang H."/>
            <person name="Percifield R."/>
            <person name="Hawkins J."/>
            <person name="Pontaroli A.C."/>
            <person name="Estep M."/>
            <person name="Feng L."/>
            <person name="Vaughn J.N."/>
            <person name="Grimwood J."/>
            <person name="Jenkins J."/>
            <person name="Barry K."/>
            <person name="Lindquist E."/>
            <person name="Hellsten U."/>
            <person name="Deshpande S."/>
            <person name="Wang X."/>
            <person name="Wu X."/>
            <person name="Mitros T."/>
            <person name="Triplett J."/>
            <person name="Yang X."/>
            <person name="Ye C.Y."/>
            <person name="Mauro-Herrera M."/>
            <person name="Wang L."/>
            <person name="Li P."/>
            <person name="Sharma M."/>
            <person name="Sharma R."/>
            <person name="Ronald P.C."/>
            <person name="Panaud O."/>
            <person name="Kellogg E.A."/>
            <person name="Brutnell T.P."/>
            <person name="Doust A.N."/>
            <person name="Tuskan G.A."/>
            <person name="Rokhsar D."/>
            <person name="Devos K.M."/>
        </authorList>
    </citation>
    <scope>NUCLEOTIDE SEQUENCE [LARGE SCALE GENOMIC DNA]</scope>
    <source>
        <strain evidence="2">Yugu1</strain>
    </source>
</reference>
<proteinExistence type="predicted"/>
<feature type="compositionally biased region" description="Gly residues" evidence="1">
    <location>
        <begin position="109"/>
        <end position="125"/>
    </location>
</feature>
<organism evidence="2">
    <name type="scientific">Setaria italica</name>
    <name type="common">Foxtail millet</name>
    <name type="synonym">Panicum italicum</name>
    <dbReference type="NCBI Taxonomy" id="4555"/>
    <lineage>
        <taxon>Eukaryota</taxon>
        <taxon>Viridiplantae</taxon>
        <taxon>Streptophyta</taxon>
        <taxon>Embryophyta</taxon>
        <taxon>Tracheophyta</taxon>
        <taxon>Spermatophyta</taxon>
        <taxon>Magnoliopsida</taxon>
        <taxon>Liliopsida</taxon>
        <taxon>Poales</taxon>
        <taxon>Poaceae</taxon>
        <taxon>PACMAD clade</taxon>
        <taxon>Panicoideae</taxon>
        <taxon>Panicodae</taxon>
        <taxon>Paniceae</taxon>
        <taxon>Cenchrinae</taxon>
        <taxon>Setaria</taxon>
    </lineage>
</organism>